<feature type="domain" description="2EXR" evidence="1">
    <location>
        <begin position="8"/>
        <end position="94"/>
    </location>
</feature>
<organism evidence="2">
    <name type="scientific">Fusarium clavum</name>
    <dbReference type="NCBI Taxonomy" id="2594811"/>
    <lineage>
        <taxon>Eukaryota</taxon>
        <taxon>Fungi</taxon>
        <taxon>Dikarya</taxon>
        <taxon>Ascomycota</taxon>
        <taxon>Pezizomycotina</taxon>
        <taxon>Sordariomycetes</taxon>
        <taxon>Hypocreomycetidae</taxon>
        <taxon>Hypocreales</taxon>
        <taxon>Nectriaceae</taxon>
        <taxon>Fusarium</taxon>
        <taxon>Fusarium incarnatum-equiseti species complex</taxon>
    </lineage>
</organism>
<gene>
    <name evidence="2" type="ORF">BN850_0046780</name>
</gene>
<sequence>MSPHKQATQFSSLPQEIWDKIWNLTLPSRRIFDLDKSHDDEQHADVYTFKNTYPVPSALQTCRGSRETALRQGFFLTPPHSNESVYFIPETDILYFGRVECQRLKEKELIDMPGLDRVLNFGFEWASFFEYDPNKSIVPARRYWRTVVENLYVQMPRLKTLNHISPVPIGKLHREFGLITLRERSRVSWQGTDDEDEKGGTFVAARWRDVKPSIEKALQESERRPEILGWGLHPSSIRTQVLLQLSKRF</sequence>
<proteinExistence type="predicted"/>
<reference evidence="2" key="1">
    <citation type="submission" date="2013-05" db="EMBL/GenBank/DDBJ databases">
        <title>Draft genome sequences of six wheat associated Fusarium spp. isolates.</title>
        <authorList>
            <person name="Moolhuijzen P.M."/>
            <person name="Manners J.M."/>
            <person name="Wilcox S."/>
            <person name="Bellgard M.I."/>
            <person name="Gardiner D.M."/>
        </authorList>
    </citation>
    <scope>NUCLEOTIDE SEQUENCE</scope>
    <source>
        <strain evidence="2">CS3069</strain>
    </source>
</reference>
<evidence type="ECO:0000313" key="2">
    <source>
        <dbReference type="EMBL" id="CEG04368.1"/>
    </source>
</evidence>
<protein>
    <submittedName>
        <fullName evidence="2">WGS project CBMI000000000 data, contig CS3069_c001010</fullName>
    </submittedName>
</protein>
<dbReference type="PANTHER" id="PTHR35910:SF6">
    <property type="entry name" value="2EXR DOMAIN-CONTAINING PROTEIN"/>
    <property type="match status" value="1"/>
</dbReference>
<dbReference type="InterPro" id="IPR045518">
    <property type="entry name" value="2EXR"/>
</dbReference>
<name>A0A090MB72_9HYPO</name>
<dbReference type="AlphaFoldDB" id="A0A090MB72"/>
<evidence type="ECO:0000259" key="1">
    <source>
        <dbReference type="Pfam" id="PF20150"/>
    </source>
</evidence>
<dbReference type="EMBL" id="CBMI010001008">
    <property type="protein sequence ID" value="CEG04368.1"/>
    <property type="molecule type" value="Genomic_DNA"/>
</dbReference>
<comment type="caution">
    <text evidence="2">The sequence shown here is derived from an EMBL/GenBank/DDBJ whole genome shotgun (WGS) entry which is preliminary data.</text>
</comment>
<accession>A0A090MB72</accession>
<dbReference type="PANTHER" id="PTHR35910">
    <property type="entry name" value="2EXR DOMAIN-CONTAINING PROTEIN"/>
    <property type="match status" value="1"/>
</dbReference>
<dbReference type="Pfam" id="PF20150">
    <property type="entry name" value="2EXR"/>
    <property type="match status" value="1"/>
</dbReference>